<sequence>MDPKDQVQRRVWRTNRINALRAELQTLLDEEVQDLRGAEPLDHAALRAECARLKKQGGHGVIQAIKFYRSKTGLSLKEAKDAVDLIPV</sequence>
<keyword evidence="2" id="KW-1185">Reference proteome</keyword>
<evidence type="ECO:0008006" key="3">
    <source>
        <dbReference type="Google" id="ProtNLM"/>
    </source>
</evidence>
<evidence type="ECO:0000313" key="1">
    <source>
        <dbReference type="EMBL" id="MDL5034436.1"/>
    </source>
</evidence>
<proteinExistence type="predicted"/>
<gene>
    <name evidence="1" type="ORF">QRD43_21210</name>
</gene>
<dbReference type="EMBL" id="JASVDS010000008">
    <property type="protein sequence ID" value="MDL5034436.1"/>
    <property type="molecule type" value="Genomic_DNA"/>
</dbReference>
<reference evidence="1 2" key="1">
    <citation type="submission" date="2023-06" db="EMBL/GenBank/DDBJ databases">
        <title>Pelomonas sp. APW6 16S ribosomal RNA gene genome sequencing and assembly.</title>
        <authorList>
            <person name="Woo H."/>
        </authorList>
    </citation>
    <scope>NUCLEOTIDE SEQUENCE [LARGE SCALE GENOMIC DNA]</scope>
    <source>
        <strain evidence="1 2">APW6</strain>
    </source>
</reference>
<dbReference type="Proteomes" id="UP001238603">
    <property type="component" value="Unassembled WGS sequence"/>
</dbReference>
<dbReference type="RefSeq" id="WP_285984511.1">
    <property type="nucleotide sequence ID" value="NZ_JASVDS010000008.1"/>
</dbReference>
<name>A0ABT7LSJ6_9BURK</name>
<organism evidence="1 2">
    <name type="scientific">Roseateles subflavus</name>
    <dbReference type="NCBI Taxonomy" id="3053353"/>
    <lineage>
        <taxon>Bacteria</taxon>
        <taxon>Pseudomonadati</taxon>
        <taxon>Pseudomonadota</taxon>
        <taxon>Betaproteobacteria</taxon>
        <taxon>Burkholderiales</taxon>
        <taxon>Sphaerotilaceae</taxon>
        <taxon>Roseateles</taxon>
    </lineage>
</organism>
<protein>
    <recommendedName>
        <fullName evidence="3">Ribosomal protein L7/L12 C-terminal domain-containing protein</fullName>
    </recommendedName>
</protein>
<accession>A0ABT7LSJ6</accession>
<dbReference type="InterPro" id="IPR014719">
    <property type="entry name" value="Ribosomal_bL12_C/ClpS-like"/>
</dbReference>
<evidence type="ECO:0000313" key="2">
    <source>
        <dbReference type="Proteomes" id="UP001238603"/>
    </source>
</evidence>
<comment type="caution">
    <text evidence="1">The sequence shown here is derived from an EMBL/GenBank/DDBJ whole genome shotgun (WGS) entry which is preliminary data.</text>
</comment>
<dbReference type="Gene3D" id="3.30.1390.10">
    <property type="match status" value="1"/>
</dbReference>